<dbReference type="Pfam" id="PF04828">
    <property type="entry name" value="GFA"/>
    <property type="match status" value="1"/>
</dbReference>
<feature type="domain" description="CENP-V/GFA" evidence="5">
    <location>
        <begin position="6"/>
        <end position="122"/>
    </location>
</feature>
<evidence type="ECO:0000256" key="1">
    <source>
        <dbReference type="ARBA" id="ARBA00005495"/>
    </source>
</evidence>
<reference evidence="6" key="1">
    <citation type="submission" date="2022-12" db="EMBL/GenBank/DDBJ databases">
        <title>Paraconexibacter alkalitolerans sp. nov. and Baekduia alba sp. nov., isolated from soil and emended description of the genera Paraconexibacter (Chun et al., 2020) and Baekduia (An et al., 2020).</title>
        <authorList>
            <person name="Vieira S."/>
            <person name="Huber K.J."/>
            <person name="Geppert A."/>
            <person name="Wolf J."/>
            <person name="Neumann-Schaal M."/>
            <person name="Muesken M."/>
            <person name="Overmann J."/>
        </authorList>
    </citation>
    <scope>NUCLEOTIDE SEQUENCE</scope>
    <source>
        <strain evidence="6">AEG42_29</strain>
    </source>
</reference>
<organism evidence="6">
    <name type="scientific">Paraconexibacter sp. AEG42_29</name>
    <dbReference type="NCBI Taxonomy" id="2997339"/>
    <lineage>
        <taxon>Bacteria</taxon>
        <taxon>Bacillati</taxon>
        <taxon>Actinomycetota</taxon>
        <taxon>Thermoleophilia</taxon>
        <taxon>Solirubrobacterales</taxon>
        <taxon>Paraconexibacteraceae</taxon>
        <taxon>Paraconexibacter</taxon>
    </lineage>
</organism>
<evidence type="ECO:0000256" key="3">
    <source>
        <dbReference type="ARBA" id="ARBA00022833"/>
    </source>
</evidence>
<accession>A0AAU7AQG4</accession>
<dbReference type="EMBL" id="CP114014">
    <property type="protein sequence ID" value="XAY03891.1"/>
    <property type="molecule type" value="Genomic_DNA"/>
</dbReference>
<dbReference type="PANTHER" id="PTHR33337">
    <property type="entry name" value="GFA DOMAIN-CONTAINING PROTEIN"/>
    <property type="match status" value="1"/>
</dbReference>
<dbReference type="GO" id="GO:0016846">
    <property type="term" value="F:carbon-sulfur lyase activity"/>
    <property type="evidence" value="ECO:0007669"/>
    <property type="project" value="InterPro"/>
</dbReference>
<dbReference type="RefSeq" id="WP_354700439.1">
    <property type="nucleotide sequence ID" value="NZ_CP114014.1"/>
</dbReference>
<gene>
    <name evidence="6" type="ORF">DSM112329_00714</name>
</gene>
<dbReference type="SUPFAM" id="SSF51316">
    <property type="entry name" value="Mss4-like"/>
    <property type="match status" value="1"/>
</dbReference>
<proteinExistence type="inferred from homology"/>
<dbReference type="InterPro" id="IPR011057">
    <property type="entry name" value="Mss4-like_sf"/>
</dbReference>
<evidence type="ECO:0000256" key="2">
    <source>
        <dbReference type="ARBA" id="ARBA00022723"/>
    </source>
</evidence>
<keyword evidence="4" id="KW-0456">Lyase</keyword>
<keyword evidence="3" id="KW-0862">Zinc</keyword>
<dbReference type="PANTHER" id="PTHR33337:SF40">
    <property type="entry name" value="CENP-V_GFA DOMAIN-CONTAINING PROTEIN-RELATED"/>
    <property type="match status" value="1"/>
</dbReference>
<name>A0AAU7AQG4_9ACTN</name>
<dbReference type="GO" id="GO:0046872">
    <property type="term" value="F:metal ion binding"/>
    <property type="evidence" value="ECO:0007669"/>
    <property type="project" value="UniProtKB-KW"/>
</dbReference>
<protein>
    <recommendedName>
        <fullName evidence="5">CENP-V/GFA domain-containing protein</fullName>
    </recommendedName>
</protein>
<keyword evidence="2" id="KW-0479">Metal-binding</keyword>
<evidence type="ECO:0000313" key="6">
    <source>
        <dbReference type="EMBL" id="XAY03891.1"/>
    </source>
</evidence>
<dbReference type="AlphaFoldDB" id="A0AAU7AQG4"/>
<sequence>MSSPTLTAGCGCGAVRLAIDAPLEAAAYCHCTRCQRRSGTAAQASGRVKPGSATIVEGEDRVGRWDAGDGLLKCFCRDCGSALFAADRDTGAVVVVRLGAIDGDPGVRPQARQFVANAAPWEPIPDDGLPRFDGRLPG</sequence>
<evidence type="ECO:0000259" key="5">
    <source>
        <dbReference type="PROSITE" id="PS51891"/>
    </source>
</evidence>
<dbReference type="KEGG" id="parq:DSM112329_00714"/>
<evidence type="ECO:0000256" key="4">
    <source>
        <dbReference type="ARBA" id="ARBA00023239"/>
    </source>
</evidence>
<dbReference type="Gene3D" id="3.90.1590.10">
    <property type="entry name" value="glutathione-dependent formaldehyde- activating enzyme (gfa)"/>
    <property type="match status" value="1"/>
</dbReference>
<dbReference type="InterPro" id="IPR006913">
    <property type="entry name" value="CENP-V/GFA"/>
</dbReference>
<dbReference type="PROSITE" id="PS51891">
    <property type="entry name" value="CENP_V_GFA"/>
    <property type="match status" value="1"/>
</dbReference>
<comment type="similarity">
    <text evidence="1">Belongs to the Gfa family.</text>
</comment>